<reference evidence="3 4" key="1">
    <citation type="journal article" date="2012" name="J. Bacteriol.">
        <title>Complete Genome Sequence of Leptospirillum ferrooxidans Strain C2-3, Isolated from a Fresh Volcanic Ash Deposit on the Island of Miyake, Japan.</title>
        <authorList>
            <person name="Fujimura R."/>
            <person name="Sato Y."/>
            <person name="Nishizawa T."/>
            <person name="Oshima K."/>
            <person name="Kim S.-W."/>
            <person name="Hattori M."/>
            <person name="Kamijo T."/>
            <person name="Ohta H."/>
        </authorList>
    </citation>
    <scope>NUCLEOTIDE SEQUENCE [LARGE SCALE GENOMIC DNA]</scope>
    <source>
        <strain evidence="3 4">C2-3</strain>
    </source>
</reference>
<accession>I0IRR3</accession>
<evidence type="ECO:0000313" key="4">
    <source>
        <dbReference type="Proteomes" id="UP000007382"/>
    </source>
</evidence>
<dbReference type="HOGENOM" id="CLU_029347_0_0_0"/>
<name>I0IRR3_LEPFC</name>
<keyword evidence="4" id="KW-1185">Reference proteome</keyword>
<dbReference type="InterPro" id="IPR017739">
    <property type="entry name" value="T6SS-assoc_VCA0119"/>
</dbReference>
<dbReference type="STRING" id="1162668.LFE_2290"/>
<dbReference type="NCBIfam" id="TIGR03362">
    <property type="entry name" value="VI_chp_7"/>
    <property type="match status" value="1"/>
</dbReference>
<evidence type="ECO:0000256" key="1">
    <source>
        <dbReference type="SAM" id="MobiDB-lite"/>
    </source>
</evidence>
<organism evidence="3 4">
    <name type="scientific">Leptospirillum ferrooxidans (strain C2-3)</name>
    <dbReference type="NCBI Taxonomy" id="1162668"/>
    <lineage>
        <taxon>Bacteria</taxon>
        <taxon>Pseudomonadati</taxon>
        <taxon>Nitrospirota</taxon>
        <taxon>Nitrospiria</taxon>
        <taxon>Nitrospirales</taxon>
        <taxon>Nitrospiraceae</taxon>
        <taxon>Leptospirillum</taxon>
    </lineage>
</organism>
<dbReference type="PATRIC" id="fig|1162668.3.peg.2714"/>
<dbReference type="OrthoDB" id="9771118at2"/>
<dbReference type="PANTHER" id="PTHR37024">
    <property type="entry name" value="TYPE VI SECRETION SYSTEM DUF2094 AND IMPA-RELATED DOMAIN PROTEIN"/>
    <property type="match status" value="1"/>
</dbReference>
<proteinExistence type="predicted"/>
<dbReference type="RefSeq" id="WP_014450445.1">
    <property type="nucleotide sequence ID" value="NC_017094.1"/>
</dbReference>
<dbReference type="Proteomes" id="UP000007382">
    <property type="component" value="Chromosome"/>
</dbReference>
<dbReference type="Pfam" id="PF06812">
    <property type="entry name" value="ImpA_N"/>
    <property type="match status" value="1"/>
</dbReference>
<evidence type="ECO:0000259" key="2">
    <source>
        <dbReference type="Pfam" id="PF06812"/>
    </source>
</evidence>
<dbReference type="KEGG" id="lfc:LFE_2290"/>
<sequence length="514" mass="57615">MNLESIRELGKKAIPGEFPAGRDVRELEGFLALQAEIDRSQSISASGAVDWKKVQKLSEELLDREGKDLLVACYLSVALTRTGGPPGFLAGLKVMADLVEDYWETLFPPLKRLRGRRNAISWWLEQQKEILPKLDNPPLSPREMADGREVARRLNRTLGDKDPEGPLLSPVIALLDALPVLEPEPLQEIKEAVPPESSAPSPEPLEPVSRQEEPIAIPEEEPEDTLERIYVAMKIVSENLLAGDPTDFRIYRTSRMSLWDPISVLPDSQDRVTRIPPPPHPLQSALESVLASGSPEDLIAFSETQQPVYPFWLDLSFHEAMALEKMGESGQQAALALKGEISFLLKRLSGIESLSFSDNTPFLSPEGKKWLESLHMGDQPPGGGETLASSALFEPVRLMIGDGRHEEAARRFEEIRKKAPSARIRLHLDTEFLMEIAGRGRDFPVEIFALSLLRESDRIDLDLWEPELSKRVLPLLYRIFSQSEEDELQKEAGHLMRRLVALDISSAIVTFQKR</sequence>
<evidence type="ECO:0000313" key="3">
    <source>
        <dbReference type="EMBL" id="BAM07962.1"/>
    </source>
</evidence>
<dbReference type="PANTHER" id="PTHR37024:SF3">
    <property type="entry name" value="TYPE VI SECRETION SYSTEM PROTEIN TSSA"/>
    <property type="match status" value="1"/>
</dbReference>
<dbReference type="Pfam" id="PF16989">
    <property type="entry name" value="T6SS_VasJ"/>
    <property type="match status" value="1"/>
</dbReference>
<feature type="domain" description="ImpA N-terminal" evidence="2">
    <location>
        <begin position="13"/>
        <end position="124"/>
    </location>
</feature>
<protein>
    <submittedName>
        <fullName evidence="3">Putative ImpA domain protein</fullName>
    </submittedName>
</protein>
<gene>
    <name evidence="3" type="ordered locus">LFE_2290</name>
</gene>
<dbReference type="InterPro" id="IPR010657">
    <property type="entry name" value="ImpA_N"/>
</dbReference>
<dbReference type="AlphaFoldDB" id="I0IRR3"/>
<reference evidence="4" key="2">
    <citation type="submission" date="2012-03" db="EMBL/GenBank/DDBJ databases">
        <title>The complete genome sequence of the pioneer microbe on fresh volcanic deposit, Leptospirillum ferrooxidans strain C2-3.</title>
        <authorList>
            <person name="Fujimura R."/>
            <person name="Sato Y."/>
            <person name="Nishizawa T."/>
            <person name="Nanba K."/>
            <person name="Oshima K."/>
            <person name="Hattori M."/>
            <person name="Kamijo T."/>
            <person name="Ohta H."/>
        </authorList>
    </citation>
    <scope>NUCLEOTIDE SEQUENCE [LARGE SCALE GENOMIC DNA]</scope>
    <source>
        <strain evidence="4">C2-3</strain>
    </source>
</reference>
<feature type="region of interest" description="Disordered" evidence="1">
    <location>
        <begin position="190"/>
        <end position="223"/>
    </location>
</feature>
<dbReference type="EMBL" id="AP012342">
    <property type="protein sequence ID" value="BAM07962.1"/>
    <property type="molecule type" value="Genomic_DNA"/>
</dbReference>
<dbReference type="eggNOG" id="COG3515">
    <property type="taxonomic scope" value="Bacteria"/>
</dbReference>